<comment type="caution">
    <text evidence="1">The sequence shown here is derived from an EMBL/GenBank/DDBJ whole genome shotgun (WGS) entry which is preliminary data.</text>
</comment>
<sequence>MSDCQRHASAVGSCVPVHADGAFNRLPLFVVQLSLRHE</sequence>
<dbReference type="AlphaFoldDB" id="B9BLT3"/>
<evidence type="ECO:0000313" key="1">
    <source>
        <dbReference type="EMBL" id="EEE08900.1"/>
    </source>
</evidence>
<evidence type="ECO:0000313" key="2">
    <source>
        <dbReference type="Proteomes" id="UP000004535"/>
    </source>
</evidence>
<name>B9BLT3_9BURK</name>
<organism evidence="1 2">
    <name type="scientific">Burkholderia multivorans CGD2</name>
    <dbReference type="NCBI Taxonomy" id="513052"/>
    <lineage>
        <taxon>Bacteria</taxon>
        <taxon>Pseudomonadati</taxon>
        <taxon>Pseudomonadota</taxon>
        <taxon>Betaproteobacteria</taxon>
        <taxon>Burkholderiales</taxon>
        <taxon>Burkholderiaceae</taxon>
        <taxon>Burkholderia</taxon>
        <taxon>Burkholderia cepacia complex</taxon>
    </lineage>
</organism>
<accession>B9BLT3</accession>
<dbReference type="Proteomes" id="UP000004535">
    <property type="component" value="Unassembled WGS sequence"/>
</dbReference>
<protein>
    <submittedName>
        <fullName evidence="1">Uncharacterized protein</fullName>
    </submittedName>
</protein>
<reference evidence="1 2" key="1">
    <citation type="journal article" date="2012" name="J. Bacteriol.">
        <title>Draft Genome Sequence Determination for Cystic Fibrosis and Chronic Granulomatous Disease Burkholderia multivorans Isolates.</title>
        <authorList>
            <person name="Varga J.J."/>
            <person name="Losada L."/>
            <person name="Zelazny A.M."/>
            <person name="Brinkac L."/>
            <person name="Harkins D."/>
            <person name="Radune D."/>
            <person name="Hostetler J."/>
            <person name="Sampaio E.P."/>
            <person name="Ronning C.M."/>
            <person name="Nierman W.C."/>
            <person name="Greenberg D.E."/>
            <person name="Holland S.M."/>
            <person name="Goldberg J.B."/>
        </authorList>
    </citation>
    <scope>NUCLEOTIDE SEQUENCE [LARGE SCALE GENOMIC DNA]</scope>
    <source>
        <strain evidence="1 2">CGD2</strain>
    </source>
</reference>
<gene>
    <name evidence="1" type="ORF">BURMUCGD2_6041</name>
</gene>
<proteinExistence type="predicted"/>
<dbReference type="EMBL" id="ACFC01000002">
    <property type="protein sequence ID" value="EEE08900.1"/>
    <property type="molecule type" value="Genomic_DNA"/>
</dbReference>